<dbReference type="Gene3D" id="2.170.270.10">
    <property type="entry name" value="SET domain"/>
    <property type="match status" value="1"/>
</dbReference>
<feature type="region of interest" description="Disordered" evidence="8">
    <location>
        <begin position="596"/>
        <end position="711"/>
    </location>
</feature>
<keyword evidence="6" id="KW-0949">S-adenosyl-L-methionine</keyword>
<evidence type="ECO:0000256" key="3">
    <source>
        <dbReference type="ARBA" id="ARBA00022454"/>
    </source>
</evidence>
<dbReference type="InterPro" id="IPR046341">
    <property type="entry name" value="SET_dom_sf"/>
</dbReference>
<dbReference type="InterPro" id="IPR001214">
    <property type="entry name" value="SET_dom"/>
</dbReference>
<evidence type="ECO:0000256" key="8">
    <source>
        <dbReference type="SAM" id="MobiDB-lite"/>
    </source>
</evidence>
<dbReference type="GO" id="GO:0010468">
    <property type="term" value="P:regulation of gene expression"/>
    <property type="evidence" value="ECO:0007669"/>
    <property type="project" value="TreeGrafter"/>
</dbReference>
<reference evidence="12 13" key="2">
    <citation type="submission" date="2018-11" db="EMBL/GenBank/DDBJ databases">
        <authorList>
            <consortium name="Pathogen Informatics"/>
        </authorList>
    </citation>
    <scope>NUCLEOTIDE SEQUENCE [LARGE SCALE GENOMIC DNA]</scope>
</reference>
<evidence type="ECO:0000256" key="1">
    <source>
        <dbReference type="ARBA" id="ARBA00004123"/>
    </source>
</evidence>
<evidence type="ECO:0000259" key="10">
    <source>
        <dbReference type="PROSITE" id="PS50868"/>
    </source>
</evidence>
<feature type="compositionally biased region" description="Basic residues" evidence="8">
    <location>
        <begin position="644"/>
        <end position="653"/>
    </location>
</feature>
<evidence type="ECO:0000313" key="12">
    <source>
        <dbReference type="EMBL" id="VDL63153.1"/>
    </source>
</evidence>
<feature type="region of interest" description="Disordered" evidence="8">
    <location>
        <begin position="774"/>
        <end position="797"/>
    </location>
</feature>
<evidence type="ECO:0000259" key="9">
    <source>
        <dbReference type="PROSITE" id="PS50280"/>
    </source>
</evidence>
<dbReference type="PROSITE" id="PS51215">
    <property type="entry name" value="AWS"/>
    <property type="match status" value="1"/>
</dbReference>
<dbReference type="InterPro" id="IPR003616">
    <property type="entry name" value="Post-SET_dom"/>
</dbReference>
<evidence type="ECO:0000259" key="11">
    <source>
        <dbReference type="PROSITE" id="PS51215"/>
    </source>
</evidence>
<keyword evidence="4" id="KW-0489">Methyltransferase</keyword>
<dbReference type="GO" id="GO:0032259">
    <property type="term" value="P:methylation"/>
    <property type="evidence" value="ECO:0007669"/>
    <property type="project" value="UniProtKB-KW"/>
</dbReference>
<organism evidence="14">
    <name type="scientific">Hymenolepis diminuta</name>
    <name type="common">Rat tapeworm</name>
    <dbReference type="NCBI Taxonomy" id="6216"/>
    <lineage>
        <taxon>Eukaryota</taxon>
        <taxon>Metazoa</taxon>
        <taxon>Spiralia</taxon>
        <taxon>Lophotrochozoa</taxon>
        <taxon>Platyhelminthes</taxon>
        <taxon>Cestoda</taxon>
        <taxon>Eucestoda</taxon>
        <taxon>Cyclophyllidea</taxon>
        <taxon>Hymenolepididae</taxon>
        <taxon>Hymenolepis</taxon>
    </lineage>
</organism>
<feature type="region of interest" description="Disordered" evidence="8">
    <location>
        <begin position="505"/>
        <end position="559"/>
    </location>
</feature>
<dbReference type="PROSITE" id="PS50280">
    <property type="entry name" value="SET"/>
    <property type="match status" value="1"/>
</dbReference>
<feature type="compositionally biased region" description="Polar residues" evidence="8">
    <location>
        <begin position="616"/>
        <end position="625"/>
    </location>
</feature>
<gene>
    <name evidence="12" type="ORF">HDID_LOCUS10355</name>
</gene>
<dbReference type="GO" id="GO:0005694">
    <property type="term" value="C:chromosome"/>
    <property type="evidence" value="ECO:0007669"/>
    <property type="project" value="UniProtKB-SubCell"/>
</dbReference>
<feature type="compositionally biased region" description="Low complexity" evidence="8">
    <location>
        <begin position="686"/>
        <end position="699"/>
    </location>
</feature>
<dbReference type="SMART" id="SM00317">
    <property type="entry name" value="SET"/>
    <property type="match status" value="1"/>
</dbReference>
<dbReference type="AlphaFoldDB" id="A0A0R3SXA0"/>
<feature type="compositionally biased region" description="Basic and acidic residues" evidence="8">
    <location>
        <begin position="596"/>
        <end position="608"/>
    </location>
</feature>
<dbReference type="WBParaSite" id="HDID_0001035701-mRNA-1">
    <property type="protein sequence ID" value="HDID_0001035701-mRNA-1"/>
    <property type="gene ID" value="HDID_0001035701"/>
</dbReference>
<dbReference type="Proteomes" id="UP000274504">
    <property type="component" value="Unassembled WGS sequence"/>
</dbReference>
<dbReference type="InterPro" id="IPR042294">
    <property type="entry name" value="SETD2_animal"/>
</dbReference>
<feature type="compositionally biased region" description="Basic and acidic residues" evidence="8">
    <location>
        <begin position="510"/>
        <end position="524"/>
    </location>
</feature>
<dbReference type="Pfam" id="PF17907">
    <property type="entry name" value="AWS"/>
    <property type="match status" value="1"/>
</dbReference>
<keyword evidence="7" id="KW-0539">Nucleus</keyword>
<evidence type="ECO:0000256" key="6">
    <source>
        <dbReference type="ARBA" id="ARBA00022691"/>
    </source>
</evidence>
<dbReference type="PROSITE" id="PS50868">
    <property type="entry name" value="POST_SET"/>
    <property type="match status" value="1"/>
</dbReference>
<feature type="domain" description="AWS" evidence="11">
    <location>
        <begin position="169"/>
        <end position="223"/>
    </location>
</feature>
<feature type="domain" description="SET" evidence="9">
    <location>
        <begin position="225"/>
        <end position="343"/>
    </location>
</feature>
<feature type="domain" description="Post-SET" evidence="10">
    <location>
        <begin position="350"/>
        <end position="366"/>
    </location>
</feature>
<evidence type="ECO:0000313" key="13">
    <source>
        <dbReference type="Proteomes" id="UP000274504"/>
    </source>
</evidence>
<feature type="compositionally biased region" description="Polar residues" evidence="8">
    <location>
        <begin position="657"/>
        <end position="672"/>
    </location>
</feature>
<dbReference type="SUPFAM" id="SSF82199">
    <property type="entry name" value="SET domain"/>
    <property type="match status" value="1"/>
</dbReference>
<dbReference type="PANTHER" id="PTHR46711:SF1">
    <property type="entry name" value="HISTONE-LYSINE N-METHYLTRANSFERASE SETD2"/>
    <property type="match status" value="1"/>
</dbReference>
<dbReference type="PANTHER" id="PTHR46711">
    <property type="entry name" value="HISTONE-LYSINE N-METHYLTRANSFERASE SETD2"/>
    <property type="match status" value="1"/>
</dbReference>
<evidence type="ECO:0000256" key="7">
    <source>
        <dbReference type="ARBA" id="ARBA00023242"/>
    </source>
</evidence>
<sequence>MALTQEQRGRDKQGAVPPCSSNSSTSCLTPISAGGPSISPLSLVSTNQSSSHSESQQQRRKQPASVCSDDSSYGEGDEFAAVYPYQLRKRRDSDEYSRLFQEDIPSSVADRLKPFETKSIEEFAQAAGVPAPQYTHILENDYGDYENKLRRQGIEPVPHLRQHFGGGTGGDYVCTCTSPTKEELAAGHLACEKDCINRCVHMECDSRCPAHSLCSNRRFQLRLYASTEPFYCGPHKGWGLRATKDISKGTFIVEYTGEVINFVEFQRRVRYYNKMKQPHHYFMSVAPDFIIDSGIKGNWSRFVNHSCEPNAETEKWIVKGLPRVGFFAAGDIKTGEEITIDYKFVQYGRTEQKCYCGTPSCTGVMGFTDKQFRDKVCLRDTRAVDRLITRLLEGETLKGTSDVTNLIQVLLQGYITRYSRRELLNVVIETQNADCLKAFRTYNGLEVLASYMCDTKTTDWEMKLKILQCIDRIPVTAQQQVQTNSDLMGYVKQWSIDPRYCKSRSNAGEVESKANTAERQHGQQESDNQNEAEKSSKAEEEIEEEKNIENSAESDPNSIKIYSPSAELEVIESIRQLASQIHQRWSGLPSKIFRIPRVEHKPNGERPRSRSPPLSLVNQCVPSQDNNKDMYRLWRMPSDSPKKNYQKKRRFDHRPKNNTSSRWNGFASQRRSSSLERKPNLETPVTVPHTNNSSSSSTRSENDPPSPSAIPQNLLDLVEKALTHVMKTFTVSDEEFLPVKAKAREEILAMVKSYYVDSGEETAEKYLKVVIKASNKNNGNNSEEPEWKSAIDPQSGR</sequence>
<keyword evidence="5" id="KW-0808">Transferase</keyword>
<name>A0A0R3SXA0_HYMDI</name>
<dbReference type="SMART" id="SM00570">
    <property type="entry name" value="AWS"/>
    <property type="match status" value="1"/>
</dbReference>
<evidence type="ECO:0000256" key="5">
    <source>
        <dbReference type="ARBA" id="ARBA00022679"/>
    </source>
</evidence>
<dbReference type="STRING" id="6216.A0A0R3SXA0"/>
<reference evidence="14" key="1">
    <citation type="submission" date="2017-02" db="UniProtKB">
        <authorList>
            <consortium name="WormBaseParasite"/>
        </authorList>
    </citation>
    <scope>IDENTIFICATION</scope>
</reference>
<evidence type="ECO:0000313" key="14">
    <source>
        <dbReference type="WBParaSite" id="HDID_0001035701-mRNA-1"/>
    </source>
</evidence>
<dbReference type="EMBL" id="UYSG01011635">
    <property type="protein sequence ID" value="VDL63153.1"/>
    <property type="molecule type" value="Genomic_DNA"/>
</dbReference>
<feature type="region of interest" description="Disordered" evidence="8">
    <location>
        <begin position="1"/>
        <end position="73"/>
    </location>
</feature>
<dbReference type="OrthoDB" id="422362at2759"/>
<dbReference type="GO" id="GO:0046975">
    <property type="term" value="F:histone H3K36 methyltransferase activity"/>
    <property type="evidence" value="ECO:0007669"/>
    <property type="project" value="InterPro"/>
</dbReference>
<dbReference type="SMART" id="SM00508">
    <property type="entry name" value="PostSET"/>
    <property type="match status" value="1"/>
</dbReference>
<accession>A0A0R3SXA0</accession>
<proteinExistence type="predicted"/>
<dbReference type="GO" id="GO:0005634">
    <property type="term" value="C:nucleus"/>
    <property type="evidence" value="ECO:0007669"/>
    <property type="project" value="UniProtKB-SubCell"/>
</dbReference>
<comment type="subcellular location">
    <subcellularLocation>
        <location evidence="2">Chromosome</location>
    </subcellularLocation>
    <subcellularLocation>
        <location evidence="1">Nucleus</location>
    </subcellularLocation>
</comment>
<keyword evidence="3" id="KW-0158">Chromosome</keyword>
<dbReference type="InterPro" id="IPR006560">
    <property type="entry name" value="AWS_dom"/>
</dbReference>
<feature type="compositionally biased region" description="Polar residues" evidence="8">
    <location>
        <begin position="19"/>
        <end position="29"/>
    </location>
</feature>
<dbReference type="Pfam" id="PF00856">
    <property type="entry name" value="SET"/>
    <property type="match status" value="1"/>
</dbReference>
<evidence type="ECO:0000256" key="4">
    <source>
        <dbReference type="ARBA" id="ARBA00022603"/>
    </source>
</evidence>
<protein>
    <submittedName>
        <fullName evidence="14">Histone-lysine N-methyltransferase</fullName>
    </submittedName>
</protein>
<evidence type="ECO:0000256" key="2">
    <source>
        <dbReference type="ARBA" id="ARBA00004286"/>
    </source>
</evidence>